<keyword evidence="7 8" id="KW-0675">Receptor</keyword>
<dbReference type="EMBL" id="MSDW01000001">
    <property type="protein sequence ID" value="OKY79205.1"/>
    <property type="molecule type" value="Genomic_DNA"/>
</dbReference>
<dbReference type="InterPro" id="IPR027417">
    <property type="entry name" value="P-loop_NTPase"/>
</dbReference>
<accession>A0A1Q6DXW7</accession>
<evidence type="ECO:0000259" key="10">
    <source>
        <dbReference type="PROSITE" id="PS00300"/>
    </source>
</evidence>
<dbReference type="HAMAP" id="MF_00920">
    <property type="entry name" value="FtsY"/>
    <property type="match status" value="1"/>
</dbReference>
<evidence type="ECO:0000256" key="7">
    <source>
        <dbReference type="ARBA" id="ARBA00023170"/>
    </source>
</evidence>
<dbReference type="SMART" id="SM00382">
    <property type="entry name" value="AAA"/>
    <property type="match status" value="1"/>
</dbReference>
<dbReference type="SUPFAM" id="SSF47364">
    <property type="entry name" value="Domain of the SRP/SRP receptor G-proteins"/>
    <property type="match status" value="1"/>
</dbReference>
<dbReference type="InterPro" id="IPR000897">
    <property type="entry name" value="SRP54_GTPase_dom"/>
</dbReference>
<dbReference type="InterPro" id="IPR036225">
    <property type="entry name" value="SRP/SRP_N"/>
</dbReference>
<comment type="catalytic activity">
    <reaction evidence="8">
        <text>GTP + H2O = GDP + phosphate + H(+)</text>
        <dbReference type="Rhea" id="RHEA:19669"/>
        <dbReference type="ChEBI" id="CHEBI:15377"/>
        <dbReference type="ChEBI" id="CHEBI:15378"/>
        <dbReference type="ChEBI" id="CHEBI:37565"/>
        <dbReference type="ChEBI" id="CHEBI:43474"/>
        <dbReference type="ChEBI" id="CHEBI:58189"/>
        <dbReference type="EC" id="3.6.5.4"/>
    </reaction>
</comment>
<dbReference type="GO" id="GO:0005525">
    <property type="term" value="F:GTP binding"/>
    <property type="evidence" value="ECO:0007669"/>
    <property type="project" value="UniProtKB-UniRule"/>
</dbReference>
<dbReference type="GO" id="GO:0006614">
    <property type="term" value="P:SRP-dependent cotranslational protein targeting to membrane"/>
    <property type="evidence" value="ECO:0007669"/>
    <property type="project" value="InterPro"/>
</dbReference>
<dbReference type="GO" id="GO:0005737">
    <property type="term" value="C:cytoplasm"/>
    <property type="evidence" value="ECO:0007669"/>
    <property type="project" value="UniProtKB-SubCell"/>
</dbReference>
<feature type="region of interest" description="Disordered" evidence="9">
    <location>
        <begin position="17"/>
        <end position="51"/>
    </location>
</feature>
<dbReference type="InParanoid" id="A0A1Q6DXW7"/>
<dbReference type="Pfam" id="PF00448">
    <property type="entry name" value="SRP54"/>
    <property type="match status" value="1"/>
</dbReference>
<evidence type="ECO:0000256" key="5">
    <source>
        <dbReference type="ARBA" id="ARBA00023134"/>
    </source>
</evidence>
<dbReference type="GO" id="GO:0005047">
    <property type="term" value="F:signal recognition particle binding"/>
    <property type="evidence" value="ECO:0007669"/>
    <property type="project" value="TreeGrafter"/>
</dbReference>
<feature type="domain" description="SRP54-type proteins GTP-binding" evidence="10">
    <location>
        <begin position="313"/>
        <end position="326"/>
    </location>
</feature>
<protein>
    <recommendedName>
        <fullName evidence="8">Signal recognition particle receptor FtsY</fullName>
        <shortName evidence="8">SRP receptor</shortName>
        <ecNumber evidence="8">3.6.5.4</ecNumber>
    </recommendedName>
</protein>
<evidence type="ECO:0000256" key="9">
    <source>
        <dbReference type="SAM" id="MobiDB-lite"/>
    </source>
</evidence>
<keyword evidence="3 8" id="KW-0547">Nucleotide-binding</keyword>
<evidence type="ECO:0000256" key="2">
    <source>
        <dbReference type="ARBA" id="ARBA00022490"/>
    </source>
</evidence>
<evidence type="ECO:0000256" key="1">
    <source>
        <dbReference type="ARBA" id="ARBA00022475"/>
    </source>
</evidence>
<proteinExistence type="inferred from homology"/>
<evidence type="ECO:0000313" key="12">
    <source>
        <dbReference type="Proteomes" id="UP000185744"/>
    </source>
</evidence>
<dbReference type="SMART" id="SM00963">
    <property type="entry name" value="SRP54_N"/>
    <property type="match status" value="1"/>
</dbReference>
<dbReference type="PANTHER" id="PTHR43134:SF1">
    <property type="entry name" value="SIGNAL RECOGNITION PARTICLE RECEPTOR SUBUNIT ALPHA"/>
    <property type="match status" value="1"/>
</dbReference>
<feature type="binding site" evidence="8">
    <location>
        <begin position="234"/>
        <end position="238"/>
    </location>
    <ligand>
        <name>GTP</name>
        <dbReference type="ChEBI" id="CHEBI:37565"/>
    </ligand>
</feature>
<keyword evidence="5 8" id="KW-0342">GTP-binding</keyword>
<dbReference type="FunCoup" id="A0A1Q6DXW7">
    <property type="interactions" value="96"/>
</dbReference>
<evidence type="ECO:0000256" key="8">
    <source>
        <dbReference type="HAMAP-Rule" id="MF_00920"/>
    </source>
</evidence>
<organism evidence="11 12">
    <name type="scientific">Methanohalarchaeum thermophilum</name>
    <dbReference type="NCBI Taxonomy" id="1903181"/>
    <lineage>
        <taxon>Archaea</taxon>
        <taxon>Methanobacteriati</taxon>
        <taxon>Methanobacteriota</taxon>
        <taxon>Methanonatronarchaeia</taxon>
        <taxon>Methanonatronarchaeales</taxon>
        <taxon>Methanonatronarchaeaceae</taxon>
        <taxon>Candidatus Methanohalarchaeum</taxon>
    </lineage>
</organism>
<evidence type="ECO:0000256" key="4">
    <source>
        <dbReference type="ARBA" id="ARBA00022801"/>
    </source>
</evidence>
<keyword evidence="2 8" id="KW-0963">Cytoplasm</keyword>
<evidence type="ECO:0000313" key="11">
    <source>
        <dbReference type="EMBL" id="OKY79205.1"/>
    </source>
</evidence>
<dbReference type="PROSITE" id="PS00300">
    <property type="entry name" value="SRP54"/>
    <property type="match status" value="1"/>
</dbReference>
<dbReference type="EC" id="3.6.5.4" evidence="8"/>
<dbReference type="FunFam" id="3.40.50.300:FF:000566">
    <property type="entry name" value="Signal recognition particle receptor subunit alpha"/>
    <property type="match status" value="1"/>
</dbReference>
<dbReference type="InterPro" id="IPR042101">
    <property type="entry name" value="SRP54_N_sf"/>
</dbReference>
<dbReference type="Proteomes" id="UP000185744">
    <property type="component" value="Unassembled WGS sequence"/>
</dbReference>
<feature type="compositionally biased region" description="Basic and acidic residues" evidence="9">
    <location>
        <begin position="17"/>
        <end position="47"/>
    </location>
</feature>
<feature type="binding site" evidence="8">
    <location>
        <begin position="152"/>
        <end position="159"/>
    </location>
    <ligand>
        <name>GTP</name>
        <dbReference type="ChEBI" id="CHEBI:37565"/>
    </ligand>
</feature>
<dbReference type="GO" id="GO:0005886">
    <property type="term" value="C:plasma membrane"/>
    <property type="evidence" value="ECO:0007669"/>
    <property type="project" value="UniProtKB-SubCell"/>
</dbReference>
<dbReference type="AlphaFoldDB" id="A0A1Q6DXW7"/>
<comment type="subunit">
    <text evidence="8">Part of the signal recognition particle protein translocation system, which is composed of SRP and FtsY.</text>
</comment>
<comment type="subcellular location">
    <subcellularLocation>
        <location evidence="8">Cell membrane</location>
        <topology evidence="8">Peripheral membrane protein</topology>
        <orientation evidence="8">Cytoplasmic side</orientation>
    </subcellularLocation>
    <subcellularLocation>
        <location evidence="8">Cytoplasm</location>
    </subcellularLocation>
</comment>
<dbReference type="NCBIfam" id="TIGR00064">
    <property type="entry name" value="ftsY"/>
    <property type="match status" value="1"/>
</dbReference>
<dbReference type="Gene3D" id="3.40.50.300">
    <property type="entry name" value="P-loop containing nucleotide triphosphate hydrolases"/>
    <property type="match status" value="1"/>
</dbReference>
<sequence length="340" mass="38258">MFDNLKKKINIFESKVKEKTQEKASEEKEDKEKTQEQKQEQEQEQERASLGQKAKKFVTERKVFLDEDDVEPYLEELKLSLLKSDVALEVSEKIVEKLESNLVGEEIKWRENSEKYVKKAFKEALIDVFPSEFNFFDFIEEKDKPINILFVGTNGVGKTTTIAKISKALEEKGYSSVLANGDTFRAGAIQQLDKHGENIDKKVIKHEKGGDPAAVIYDAVEYSEANNVDVVLGDTAGRMHTDVNLMDQIKKIKRVTKPDLIVFVDEAVAGSDAVERAKEFDEAVDVDAVILSKIDADVKGGAAISISHTIEKPIIFVGTGQGYEDIKEFNTDWFVGQILE</sequence>
<dbReference type="SUPFAM" id="SSF52540">
    <property type="entry name" value="P-loop containing nucleoside triphosphate hydrolases"/>
    <property type="match status" value="1"/>
</dbReference>
<keyword evidence="12" id="KW-1185">Reference proteome</keyword>
<feature type="binding site" evidence="8">
    <location>
        <begin position="292"/>
        <end position="295"/>
    </location>
    <ligand>
        <name>GTP</name>
        <dbReference type="ChEBI" id="CHEBI:37565"/>
    </ligand>
</feature>
<keyword evidence="1 8" id="KW-1003">Cell membrane</keyword>
<comment type="similarity">
    <text evidence="8">Belongs to the GTP-binding SRP family. FtsY subfamily.</text>
</comment>
<reference evidence="11" key="1">
    <citation type="submission" date="2016-12" db="EMBL/GenBank/DDBJ databases">
        <title>Discovery of methanogenic haloarchaea.</title>
        <authorList>
            <person name="Sorokin D.Y."/>
            <person name="Makarova K.S."/>
            <person name="Abbas B."/>
            <person name="Ferrer M."/>
            <person name="Golyshin P.N."/>
        </authorList>
    </citation>
    <scope>NUCLEOTIDE SEQUENCE [LARGE SCALE GENOMIC DNA]</scope>
    <source>
        <strain evidence="11">HMET1</strain>
    </source>
</reference>
<name>A0A1Q6DXW7_METT1</name>
<dbReference type="InterPro" id="IPR013822">
    <property type="entry name" value="Signal_recog_particl_SRP54_hlx"/>
</dbReference>
<evidence type="ECO:0000256" key="3">
    <source>
        <dbReference type="ARBA" id="ARBA00022741"/>
    </source>
</evidence>
<comment type="function">
    <text evidence="8">Involved in targeting and insertion of nascent membrane proteins into the cytoplasmic membrane. Acts as a receptor for the complex formed by the signal recognition particle (SRP) and the ribosome-nascent chain (RNC).</text>
</comment>
<dbReference type="InterPro" id="IPR004390">
    <property type="entry name" value="SR_rcpt_FtsY"/>
</dbReference>
<comment type="caution">
    <text evidence="11">The sequence shown here is derived from an EMBL/GenBank/DDBJ whole genome shotgun (WGS) entry which is preliminary data.</text>
</comment>
<dbReference type="InterPro" id="IPR003593">
    <property type="entry name" value="AAA+_ATPase"/>
</dbReference>
<dbReference type="Pfam" id="PF02881">
    <property type="entry name" value="SRP54_N"/>
    <property type="match status" value="1"/>
</dbReference>
<gene>
    <name evidence="8" type="primary">ftsY</name>
    <name evidence="11" type="ORF">BTN85_1713</name>
</gene>
<keyword evidence="4 8" id="KW-0378">Hydrolase</keyword>
<evidence type="ECO:0000256" key="6">
    <source>
        <dbReference type="ARBA" id="ARBA00023136"/>
    </source>
</evidence>
<dbReference type="PANTHER" id="PTHR43134">
    <property type="entry name" value="SIGNAL RECOGNITION PARTICLE RECEPTOR SUBUNIT ALPHA"/>
    <property type="match status" value="1"/>
</dbReference>
<dbReference type="SMART" id="SM00962">
    <property type="entry name" value="SRP54"/>
    <property type="match status" value="1"/>
</dbReference>
<dbReference type="Gene3D" id="1.20.120.140">
    <property type="entry name" value="Signal recognition particle SRP54, nucleotide-binding domain"/>
    <property type="match status" value="1"/>
</dbReference>
<dbReference type="GO" id="GO:0003924">
    <property type="term" value="F:GTPase activity"/>
    <property type="evidence" value="ECO:0007669"/>
    <property type="project" value="UniProtKB-UniRule"/>
</dbReference>
<dbReference type="STRING" id="1903181.BTN85_1713"/>
<keyword evidence="6 8" id="KW-0472">Membrane</keyword>